<gene>
    <name evidence="2" type="ORF">BHE90_003355</name>
</gene>
<dbReference type="AlphaFoldDB" id="A0A430M271"/>
<dbReference type="EMBL" id="MIKF01000031">
    <property type="protein sequence ID" value="RTE82075.1"/>
    <property type="molecule type" value="Genomic_DNA"/>
</dbReference>
<name>A0A430M271_9HYPO</name>
<evidence type="ECO:0000259" key="1">
    <source>
        <dbReference type="PROSITE" id="PS50206"/>
    </source>
</evidence>
<dbReference type="GO" id="GO:0005737">
    <property type="term" value="C:cytoplasm"/>
    <property type="evidence" value="ECO:0007669"/>
    <property type="project" value="TreeGrafter"/>
</dbReference>
<dbReference type="Proteomes" id="UP000287124">
    <property type="component" value="Unassembled WGS sequence"/>
</dbReference>
<dbReference type="PANTHER" id="PTHR10828">
    <property type="entry name" value="M-PHASE INDUCER PHOSPHATASE DUAL SPECIFICITY PHOSPHATASE CDC25"/>
    <property type="match status" value="1"/>
</dbReference>
<evidence type="ECO:0000313" key="2">
    <source>
        <dbReference type="EMBL" id="RTE82075.1"/>
    </source>
</evidence>
<dbReference type="SMART" id="SM00450">
    <property type="entry name" value="RHOD"/>
    <property type="match status" value="1"/>
</dbReference>
<dbReference type="Gene3D" id="3.40.250.10">
    <property type="entry name" value="Rhodanese-like domain"/>
    <property type="match status" value="1"/>
</dbReference>
<sequence length="262" mass="29057">MMATSEFVWTVGDHSDILAVLWTDAITAEIEGEDESSTPPVITILSTPNEASAEKWLFGQRRAYYTLAGSGPTSEALLHHQLPRHIEASSNSPTRNSFRVAPPKLFRMASDAPQATPQWWEAFPEAKASCPRVEAAEVAGLIEKNTAAGKGATRDFLLVDVRRTDWEGGTVATSINFPAHTFYQTRPVIYQLCKQAGIRRIIFYCGSCGSRGPRCAGWMQDYLDEVGETDIKAEILIGGIKGWQKTYGGKLMDYYDEKVWTK</sequence>
<evidence type="ECO:0000313" key="3">
    <source>
        <dbReference type="Proteomes" id="UP000287124"/>
    </source>
</evidence>
<comment type="caution">
    <text evidence="2">The sequence shown here is derived from an EMBL/GenBank/DDBJ whole genome shotgun (WGS) entry which is preliminary data.</text>
</comment>
<dbReference type="PANTHER" id="PTHR10828:SF50">
    <property type="entry name" value="REDUCTASE (ARC2), PUTATIVE (AFU_ORTHOLOGUE AFUA_6G13400)-RELATED"/>
    <property type="match status" value="1"/>
</dbReference>
<dbReference type="InterPro" id="IPR001763">
    <property type="entry name" value="Rhodanese-like_dom"/>
</dbReference>
<dbReference type="GO" id="GO:0004725">
    <property type="term" value="F:protein tyrosine phosphatase activity"/>
    <property type="evidence" value="ECO:0007669"/>
    <property type="project" value="TreeGrafter"/>
</dbReference>
<dbReference type="InterPro" id="IPR036873">
    <property type="entry name" value="Rhodanese-like_dom_sf"/>
</dbReference>
<reference evidence="2 3" key="1">
    <citation type="submission" date="2017-06" db="EMBL/GenBank/DDBJ databases">
        <title>Comparative genomic analysis of Ambrosia Fusariam Clade fungi.</title>
        <authorList>
            <person name="Stajich J.E."/>
            <person name="Carrillo J."/>
            <person name="Kijimoto T."/>
            <person name="Eskalen A."/>
            <person name="O'Donnell K."/>
            <person name="Kasson M."/>
        </authorList>
    </citation>
    <scope>NUCLEOTIDE SEQUENCE [LARGE SCALE GENOMIC DNA]</scope>
    <source>
        <strain evidence="2 3">UCR1854</strain>
    </source>
</reference>
<feature type="domain" description="Rhodanese" evidence="1">
    <location>
        <begin position="152"/>
        <end position="252"/>
    </location>
</feature>
<protein>
    <recommendedName>
        <fullName evidence="1">Rhodanese domain-containing protein</fullName>
    </recommendedName>
</protein>
<dbReference type="CDD" id="cd01443">
    <property type="entry name" value="Cdc25_Acr2p"/>
    <property type="match status" value="1"/>
</dbReference>
<keyword evidence="3" id="KW-1185">Reference proteome</keyword>
<organism evidence="2 3">
    <name type="scientific">Fusarium euwallaceae</name>
    <dbReference type="NCBI Taxonomy" id="1147111"/>
    <lineage>
        <taxon>Eukaryota</taxon>
        <taxon>Fungi</taxon>
        <taxon>Dikarya</taxon>
        <taxon>Ascomycota</taxon>
        <taxon>Pezizomycotina</taxon>
        <taxon>Sordariomycetes</taxon>
        <taxon>Hypocreomycetidae</taxon>
        <taxon>Hypocreales</taxon>
        <taxon>Nectriaceae</taxon>
        <taxon>Fusarium</taxon>
        <taxon>Fusarium solani species complex</taxon>
    </lineage>
</organism>
<accession>A0A430M271</accession>
<dbReference type="PROSITE" id="PS50206">
    <property type="entry name" value="RHODANESE_3"/>
    <property type="match status" value="1"/>
</dbReference>
<dbReference type="GO" id="GO:0005634">
    <property type="term" value="C:nucleus"/>
    <property type="evidence" value="ECO:0007669"/>
    <property type="project" value="TreeGrafter"/>
</dbReference>
<dbReference type="SUPFAM" id="SSF52821">
    <property type="entry name" value="Rhodanese/Cell cycle control phosphatase"/>
    <property type="match status" value="1"/>
</dbReference>
<proteinExistence type="predicted"/>